<proteinExistence type="predicted"/>
<evidence type="ECO:0000256" key="1">
    <source>
        <dbReference type="SAM" id="MobiDB-lite"/>
    </source>
</evidence>
<name>A0A2M4CEV2_9DIPT</name>
<sequence>MAMQRALPLAAVAVSWRVSLDLQMAGWMELLEATHGRTKRAKRTGRPRGLDDDDRDDDDDDDDCWQTI</sequence>
<feature type="region of interest" description="Disordered" evidence="1">
    <location>
        <begin position="35"/>
        <end position="68"/>
    </location>
</feature>
<organism evidence="2">
    <name type="scientific">Anopheles marajoara</name>
    <dbReference type="NCBI Taxonomy" id="58244"/>
    <lineage>
        <taxon>Eukaryota</taxon>
        <taxon>Metazoa</taxon>
        <taxon>Ecdysozoa</taxon>
        <taxon>Arthropoda</taxon>
        <taxon>Hexapoda</taxon>
        <taxon>Insecta</taxon>
        <taxon>Pterygota</taxon>
        <taxon>Neoptera</taxon>
        <taxon>Endopterygota</taxon>
        <taxon>Diptera</taxon>
        <taxon>Nematocera</taxon>
        <taxon>Culicoidea</taxon>
        <taxon>Culicidae</taxon>
        <taxon>Anophelinae</taxon>
        <taxon>Anopheles</taxon>
    </lineage>
</organism>
<feature type="compositionally biased region" description="Acidic residues" evidence="1">
    <location>
        <begin position="51"/>
        <end position="68"/>
    </location>
</feature>
<accession>A0A2M4CEV2</accession>
<feature type="compositionally biased region" description="Basic residues" evidence="1">
    <location>
        <begin position="36"/>
        <end position="46"/>
    </location>
</feature>
<reference evidence="2" key="1">
    <citation type="submission" date="2018-01" db="EMBL/GenBank/DDBJ databases">
        <title>An insight into the sialome of Amazonian anophelines.</title>
        <authorList>
            <person name="Ribeiro J.M."/>
            <person name="Scarpassa V."/>
            <person name="Calvo E."/>
        </authorList>
    </citation>
    <scope>NUCLEOTIDE SEQUENCE</scope>
    <source>
        <tissue evidence="2">Salivary glands</tissue>
    </source>
</reference>
<protein>
    <submittedName>
        <fullName evidence="2">Putative secreted protein</fullName>
    </submittedName>
</protein>
<dbReference type="EMBL" id="GGFJ01014725">
    <property type="protein sequence ID" value="MBW63866.1"/>
    <property type="molecule type" value="Transcribed_RNA"/>
</dbReference>
<dbReference type="AlphaFoldDB" id="A0A2M4CEV2"/>
<evidence type="ECO:0000313" key="2">
    <source>
        <dbReference type="EMBL" id="MBW63866.1"/>
    </source>
</evidence>